<protein>
    <submittedName>
        <fullName evidence="1">Uncharacterized protein</fullName>
    </submittedName>
</protein>
<dbReference type="AlphaFoldDB" id="A0A7J7WLZ9"/>
<dbReference type="EMBL" id="JACAGB010000010">
    <property type="protein sequence ID" value="KAF6338250.1"/>
    <property type="molecule type" value="Genomic_DNA"/>
</dbReference>
<reference evidence="1 2" key="1">
    <citation type="journal article" date="2020" name="Nature">
        <title>Six reference-quality genomes reveal evolution of bat adaptations.</title>
        <authorList>
            <person name="Jebb D."/>
            <person name="Huang Z."/>
            <person name="Pippel M."/>
            <person name="Hughes G.M."/>
            <person name="Lavrichenko K."/>
            <person name="Devanna P."/>
            <person name="Winkler S."/>
            <person name="Jermiin L.S."/>
            <person name="Skirmuntt E.C."/>
            <person name="Katzourakis A."/>
            <person name="Burkitt-Gray L."/>
            <person name="Ray D.A."/>
            <person name="Sullivan K.A.M."/>
            <person name="Roscito J.G."/>
            <person name="Kirilenko B.M."/>
            <person name="Davalos L.M."/>
            <person name="Corthals A.P."/>
            <person name="Power M.L."/>
            <person name="Jones G."/>
            <person name="Ransome R.D."/>
            <person name="Dechmann D.K.N."/>
            <person name="Locatelli A.G."/>
            <person name="Puechmaille S.J."/>
            <person name="Fedrigo O."/>
            <person name="Jarvis E.D."/>
            <person name="Hiller M."/>
            <person name="Vernes S.C."/>
            <person name="Myers E.W."/>
            <person name="Teeling E.C."/>
        </authorList>
    </citation>
    <scope>NUCLEOTIDE SEQUENCE [LARGE SCALE GENOMIC DNA]</scope>
    <source>
        <strain evidence="1">MPipKuh1</strain>
        <tissue evidence="1">Flight muscle</tissue>
    </source>
</reference>
<comment type="caution">
    <text evidence="1">The sequence shown here is derived from an EMBL/GenBank/DDBJ whole genome shotgun (WGS) entry which is preliminary data.</text>
</comment>
<dbReference type="Proteomes" id="UP000558488">
    <property type="component" value="Unassembled WGS sequence"/>
</dbReference>
<name>A0A7J7WLZ9_PIPKU</name>
<gene>
    <name evidence="1" type="ORF">mPipKuh1_007972</name>
</gene>
<organism evidence="1 2">
    <name type="scientific">Pipistrellus kuhlii</name>
    <name type="common">Kuhl's pipistrelle</name>
    <dbReference type="NCBI Taxonomy" id="59472"/>
    <lineage>
        <taxon>Eukaryota</taxon>
        <taxon>Metazoa</taxon>
        <taxon>Chordata</taxon>
        <taxon>Craniata</taxon>
        <taxon>Vertebrata</taxon>
        <taxon>Euteleostomi</taxon>
        <taxon>Mammalia</taxon>
        <taxon>Eutheria</taxon>
        <taxon>Laurasiatheria</taxon>
        <taxon>Chiroptera</taxon>
        <taxon>Yangochiroptera</taxon>
        <taxon>Vespertilionidae</taxon>
        <taxon>Pipistrellus</taxon>
    </lineage>
</organism>
<proteinExistence type="predicted"/>
<sequence>MGCSVSGWRGDKQPVLGCWRRSRMEVRSGANPAGGHRMATWGEVGEGLRALRCQLALNTSWASPSWARYCCPLHRSQNLFHLEVRQGWQGFAQGHHHVFLGLLKAITRENVCCVVLFLQKKKKAYNETNNLVKMMHLKIIKISSL</sequence>
<accession>A0A7J7WLZ9</accession>
<evidence type="ECO:0000313" key="2">
    <source>
        <dbReference type="Proteomes" id="UP000558488"/>
    </source>
</evidence>
<keyword evidence="2" id="KW-1185">Reference proteome</keyword>
<evidence type="ECO:0000313" key="1">
    <source>
        <dbReference type="EMBL" id="KAF6338250.1"/>
    </source>
</evidence>